<feature type="signal peptide" evidence="1">
    <location>
        <begin position="1"/>
        <end position="24"/>
    </location>
</feature>
<evidence type="ECO:0000313" key="3">
    <source>
        <dbReference type="Proteomes" id="UP000433101"/>
    </source>
</evidence>
<dbReference type="Proteomes" id="UP000433101">
    <property type="component" value="Unassembled WGS sequence"/>
</dbReference>
<organism evidence="2 3">
    <name type="scientific">Stappia sediminis</name>
    <dbReference type="NCBI Taxonomy" id="2692190"/>
    <lineage>
        <taxon>Bacteria</taxon>
        <taxon>Pseudomonadati</taxon>
        <taxon>Pseudomonadota</taxon>
        <taxon>Alphaproteobacteria</taxon>
        <taxon>Hyphomicrobiales</taxon>
        <taxon>Stappiaceae</taxon>
        <taxon>Stappia</taxon>
    </lineage>
</organism>
<name>A0A7X3LRK3_9HYPH</name>
<evidence type="ECO:0000256" key="1">
    <source>
        <dbReference type="SAM" id="SignalP"/>
    </source>
</evidence>
<accession>A0A7X3LRK3</accession>
<gene>
    <name evidence="2" type="ORF">GR183_02685</name>
</gene>
<comment type="caution">
    <text evidence="2">The sequence shown here is derived from an EMBL/GenBank/DDBJ whole genome shotgun (WGS) entry which is preliminary data.</text>
</comment>
<sequence>MTSRISKLAPALAVAVFASAPAFADSSTFRIETEPHRGAVVTIEAGVRVFRGMPPVERVVVNPGGQTPLALELKQTTVNENRNSYNYHDHRYNRYIRRYTWDD</sequence>
<keyword evidence="1" id="KW-0732">Signal</keyword>
<evidence type="ECO:0000313" key="2">
    <source>
        <dbReference type="EMBL" id="MXN63799.1"/>
    </source>
</evidence>
<keyword evidence="3" id="KW-1185">Reference proteome</keyword>
<protein>
    <submittedName>
        <fullName evidence="2">Uncharacterized protein</fullName>
    </submittedName>
</protein>
<dbReference type="EMBL" id="WUMV01000001">
    <property type="protein sequence ID" value="MXN63799.1"/>
    <property type="molecule type" value="Genomic_DNA"/>
</dbReference>
<dbReference type="AlphaFoldDB" id="A0A7X3LRK3"/>
<dbReference type="RefSeq" id="WP_160774027.1">
    <property type="nucleotide sequence ID" value="NZ_WUMV01000001.1"/>
</dbReference>
<feature type="chain" id="PRO_5031034411" evidence="1">
    <location>
        <begin position="25"/>
        <end position="103"/>
    </location>
</feature>
<reference evidence="2 3" key="1">
    <citation type="submission" date="2019-12" db="EMBL/GenBank/DDBJ databases">
        <authorList>
            <person name="Li M."/>
        </authorList>
    </citation>
    <scope>NUCLEOTIDE SEQUENCE [LARGE SCALE GENOMIC DNA]</scope>
    <source>
        <strain evidence="2 3">GBMRC 2046</strain>
    </source>
</reference>
<proteinExistence type="predicted"/>